<reference evidence="1 2" key="1">
    <citation type="submission" date="2019-03" db="EMBL/GenBank/DDBJ databases">
        <title>Sapientia aquatica gen. nov., sp. nov., isolated from a crater lake.</title>
        <authorList>
            <person name="Felfoldi T."/>
            <person name="Szabo A."/>
            <person name="Toth E."/>
            <person name="Schumann P."/>
            <person name="Keki Z."/>
            <person name="Marialigeti K."/>
            <person name="Mathe I."/>
        </authorList>
    </citation>
    <scope>NUCLEOTIDE SEQUENCE [LARGE SCALE GENOMIC DNA]</scope>
    <source>
        <strain evidence="1 2">SA-152</strain>
    </source>
</reference>
<dbReference type="AlphaFoldDB" id="A0A4R5W439"/>
<protein>
    <submittedName>
        <fullName evidence="1">Uncharacterized protein</fullName>
    </submittedName>
</protein>
<sequence length="102" mass="11962">MNKFGNDFEWLMKHGVHLINFNPEQLQELIDEEKLAELPKIEFNEEVVRMLSQYLVGNTSGTAEELMAMDASDRRRALWTWVDLIKDPDECRYIAKYVVGLN</sequence>
<gene>
    <name evidence="1" type="ORF">E2I14_06885</name>
</gene>
<evidence type="ECO:0000313" key="1">
    <source>
        <dbReference type="EMBL" id="TDK67470.1"/>
    </source>
</evidence>
<dbReference type="OrthoDB" id="6589469at2"/>
<comment type="caution">
    <text evidence="1">The sequence shown here is derived from an EMBL/GenBank/DDBJ whole genome shotgun (WGS) entry which is preliminary data.</text>
</comment>
<evidence type="ECO:0000313" key="2">
    <source>
        <dbReference type="Proteomes" id="UP000294829"/>
    </source>
</evidence>
<accession>A0A4R5W439</accession>
<name>A0A4R5W439_9BURK</name>
<dbReference type="RefSeq" id="WP_133326752.1">
    <property type="nucleotide sequence ID" value="NZ_SMYL01000002.1"/>
</dbReference>
<dbReference type="Proteomes" id="UP000294829">
    <property type="component" value="Unassembled WGS sequence"/>
</dbReference>
<proteinExistence type="predicted"/>
<keyword evidence="2" id="KW-1185">Reference proteome</keyword>
<dbReference type="EMBL" id="SMYL01000002">
    <property type="protein sequence ID" value="TDK67470.1"/>
    <property type="molecule type" value="Genomic_DNA"/>
</dbReference>
<organism evidence="1 2">
    <name type="scientific">Sapientia aquatica</name>
    <dbReference type="NCBI Taxonomy" id="1549640"/>
    <lineage>
        <taxon>Bacteria</taxon>
        <taxon>Pseudomonadati</taxon>
        <taxon>Pseudomonadota</taxon>
        <taxon>Betaproteobacteria</taxon>
        <taxon>Burkholderiales</taxon>
        <taxon>Oxalobacteraceae</taxon>
        <taxon>Sapientia</taxon>
    </lineage>
</organism>